<dbReference type="PANTHER" id="PTHR24020:SF87">
    <property type="entry name" value="COLLAGEN ALPHA-1(VI) CHAIN-LIKE"/>
    <property type="match status" value="1"/>
</dbReference>
<dbReference type="KEGG" id="tng:GSTEN00028306G001"/>
<dbReference type="PANTHER" id="PTHR24020">
    <property type="entry name" value="COLLAGEN ALPHA"/>
    <property type="match status" value="1"/>
</dbReference>
<reference evidence="2" key="2">
    <citation type="submission" date="2004-02" db="EMBL/GenBank/DDBJ databases">
        <authorList>
            <consortium name="Genoscope"/>
            <consortium name="Whitehead Institute Centre for Genome Research"/>
        </authorList>
    </citation>
    <scope>NUCLEOTIDE SEQUENCE</scope>
</reference>
<dbReference type="AlphaFoldDB" id="Q4RVJ0"/>
<feature type="non-terminal residue" evidence="2">
    <location>
        <position position="1"/>
    </location>
</feature>
<dbReference type="OrthoDB" id="5317514at2759"/>
<dbReference type="EMBL" id="CAAE01014992">
    <property type="protein sequence ID" value="CAG07592.1"/>
    <property type="molecule type" value="Genomic_DNA"/>
</dbReference>
<organism evidence="2">
    <name type="scientific">Tetraodon nigroviridis</name>
    <name type="common">Spotted green pufferfish</name>
    <name type="synonym">Chelonodon nigroviridis</name>
    <dbReference type="NCBI Taxonomy" id="99883"/>
    <lineage>
        <taxon>Eukaryota</taxon>
        <taxon>Metazoa</taxon>
        <taxon>Chordata</taxon>
        <taxon>Craniata</taxon>
        <taxon>Vertebrata</taxon>
        <taxon>Euteleostomi</taxon>
        <taxon>Actinopterygii</taxon>
        <taxon>Neopterygii</taxon>
        <taxon>Teleostei</taxon>
        <taxon>Neoteleostei</taxon>
        <taxon>Acanthomorphata</taxon>
        <taxon>Eupercaria</taxon>
        <taxon>Tetraodontiformes</taxon>
        <taxon>Tetradontoidea</taxon>
        <taxon>Tetraodontidae</taxon>
        <taxon>Tetraodon</taxon>
    </lineage>
</organism>
<dbReference type="InterPro" id="IPR050525">
    <property type="entry name" value="ECM_Assembly_Org"/>
</dbReference>
<dbReference type="Gene3D" id="3.40.50.410">
    <property type="entry name" value="von Willebrand factor, type A domain"/>
    <property type="match status" value="1"/>
</dbReference>
<dbReference type="PRINTS" id="PR00453">
    <property type="entry name" value="VWFADOMAIN"/>
</dbReference>
<dbReference type="PROSITE" id="PS50234">
    <property type="entry name" value="VWFA"/>
    <property type="match status" value="1"/>
</dbReference>
<dbReference type="Pfam" id="PF00092">
    <property type="entry name" value="VWA"/>
    <property type="match status" value="1"/>
</dbReference>
<reference evidence="2" key="1">
    <citation type="journal article" date="2004" name="Nature">
        <title>Genome duplication in the teleost fish Tetraodon nigroviridis reveals the early vertebrate proto-karyotype.</title>
        <authorList>
            <person name="Jaillon O."/>
            <person name="Aury J.-M."/>
            <person name="Brunet F."/>
            <person name="Petit J.-L."/>
            <person name="Stange-Thomann N."/>
            <person name="Mauceli E."/>
            <person name="Bouneau L."/>
            <person name="Fischer C."/>
            <person name="Ozouf-Costaz C."/>
            <person name="Bernot A."/>
            <person name="Nicaud S."/>
            <person name="Jaffe D."/>
            <person name="Fisher S."/>
            <person name="Lutfalla G."/>
            <person name="Dossat C."/>
            <person name="Segurens B."/>
            <person name="Dasilva C."/>
            <person name="Salanoubat M."/>
            <person name="Levy M."/>
            <person name="Boudet N."/>
            <person name="Castellano S."/>
            <person name="Anthouard V."/>
            <person name="Jubin C."/>
            <person name="Castelli V."/>
            <person name="Katinka M."/>
            <person name="Vacherie B."/>
            <person name="Biemont C."/>
            <person name="Skalli Z."/>
            <person name="Cattolico L."/>
            <person name="Poulain J."/>
            <person name="De Berardinis V."/>
            <person name="Cruaud C."/>
            <person name="Duprat S."/>
            <person name="Brottier P."/>
            <person name="Coutanceau J.-P."/>
            <person name="Gouzy J."/>
            <person name="Parra G."/>
            <person name="Lardier G."/>
            <person name="Chapple C."/>
            <person name="McKernan K.J."/>
            <person name="McEwan P."/>
            <person name="Bosak S."/>
            <person name="Kellis M."/>
            <person name="Volff J.-N."/>
            <person name="Guigo R."/>
            <person name="Zody M.C."/>
            <person name="Mesirov J."/>
            <person name="Lindblad-Toh K."/>
            <person name="Birren B."/>
            <person name="Nusbaum C."/>
            <person name="Kahn D."/>
            <person name="Robinson-Rechavi M."/>
            <person name="Laudet V."/>
            <person name="Schachter V."/>
            <person name="Quetier F."/>
            <person name="Saurin W."/>
            <person name="Scarpelli C."/>
            <person name="Wincker P."/>
            <person name="Lander E.S."/>
            <person name="Weissenbach J."/>
            <person name="Roest Crollius H."/>
        </authorList>
    </citation>
    <scope>NUCLEOTIDE SEQUENCE [LARGE SCALE GENOMIC DNA]</scope>
</reference>
<dbReference type="SUPFAM" id="SSF53300">
    <property type="entry name" value="vWA-like"/>
    <property type="match status" value="1"/>
</dbReference>
<feature type="domain" description="VWFA" evidence="1">
    <location>
        <begin position="6"/>
        <end position="139"/>
    </location>
</feature>
<gene>
    <name evidence="2" type="ORF">GSTENG00028306001</name>
</gene>
<comment type="caution">
    <text evidence="2">The sequence shown here is derived from an EMBL/GenBank/DDBJ whole genome shotgun (WGS) entry which is preliminary data.</text>
</comment>
<accession>Q4RVJ0</accession>
<sequence>CPSQADVAFLLDGSGSVNPSDFDRMKTFVSTLVRSFKGRDTKFAIVQFATIFRIESSFTDQSNLERNINNIVQFKAGTNTASAINFVVNNVFVASGGSRENVGKVLIVITDGKSNNKSKLPGAARAADAKRIVRFAIGV</sequence>
<evidence type="ECO:0000259" key="1">
    <source>
        <dbReference type="PROSITE" id="PS50234"/>
    </source>
</evidence>
<dbReference type="InterPro" id="IPR002035">
    <property type="entry name" value="VWF_A"/>
</dbReference>
<dbReference type="InterPro" id="IPR036465">
    <property type="entry name" value="vWFA_dom_sf"/>
</dbReference>
<evidence type="ECO:0000313" key="2">
    <source>
        <dbReference type="EMBL" id="CAG07592.1"/>
    </source>
</evidence>
<dbReference type="SMART" id="SM00327">
    <property type="entry name" value="VWA"/>
    <property type="match status" value="1"/>
</dbReference>
<name>Q4RVJ0_TETNG</name>
<proteinExistence type="predicted"/>
<feature type="non-terminal residue" evidence="2">
    <location>
        <position position="139"/>
    </location>
</feature>
<protein>
    <submittedName>
        <fullName evidence="2">(spotted green pufferfish) hypothetical protein</fullName>
    </submittedName>
</protein>